<gene>
    <name evidence="6" type="ORF">FXN63_22685</name>
</gene>
<dbReference type="Gene3D" id="3.10.20.310">
    <property type="entry name" value="membrane protein fhac"/>
    <property type="match status" value="2"/>
</dbReference>
<dbReference type="InterPro" id="IPR035243">
    <property type="entry name" value="TamA_POTRA_Dom_1"/>
</dbReference>
<evidence type="ECO:0000256" key="2">
    <source>
        <dbReference type="ARBA" id="ARBA00023136"/>
    </source>
</evidence>
<evidence type="ECO:0000256" key="1">
    <source>
        <dbReference type="ARBA" id="ARBA00004370"/>
    </source>
</evidence>
<evidence type="ECO:0000259" key="4">
    <source>
        <dbReference type="Pfam" id="PF07244"/>
    </source>
</evidence>
<accession>A0A5C0B451</accession>
<evidence type="ECO:0000313" key="7">
    <source>
        <dbReference type="Proteomes" id="UP000325161"/>
    </source>
</evidence>
<evidence type="ECO:0000259" key="5">
    <source>
        <dbReference type="Pfam" id="PF17243"/>
    </source>
</evidence>
<dbReference type="GO" id="GO:0019867">
    <property type="term" value="C:outer membrane"/>
    <property type="evidence" value="ECO:0007669"/>
    <property type="project" value="InterPro"/>
</dbReference>
<protein>
    <submittedName>
        <fullName evidence="6">BamA/TamA family outer membrane protein</fullName>
    </submittedName>
</protein>
<dbReference type="EMBL" id="CP043046">
    <property type="protein sequence ID" value="QEI09508.1"/>
    <property type="molecule type" value="Genomic_DNA"/>
</dbReference>
<dbReference type="OrthoDB" id="9769707at2"/>
<dbReference type="Pfam" id="PF01103">
    <property type="entry name" value="Omp85"/>
    <property type="match status" value="1"/>
</dbReference>
<reference evidence="6 7" key="1">
    <citation type="submission" date="2019-08" db="EMBL/GenBank/DDBJ databases">
        <title>Amphibian skin-associated Pigmentiphaga: genome sequence and occurrence across geography and hosts.</title>
        <authorList>
            <person name="Bletz M.C."/>
            <person name="Bunk B."/>
            <person name="Sproeer C."/>
            <person name="Biwer P."/>
            <person name="Reiter S."/>
            <person name="Rabemananjara F.C.E."/>
            <person name="Schulz S."/>
            <person name="Overmann J."/>
            <person name="Vences M."/>
        </authorList>
    </citation>
    <scope>NUCLEOTIDE SEQUENCE [LARGE SCALE GENOMIC DNA]</scope>
    <source>
        <strain evidence="6 7">Mada1488</strain>
    </source>
</reference>
<dbReference type="InterPro" id="IPR000184">
    <property type="entry name" value="Bac_surfAg_D15"/>
</dbReference>
<name>A0A5C0B451_9BURK</name>
<proteinExistence type="predicted"/>
<feature type="domain" description="TamA POTRA" evidence="5">
    <location>
        <begin position="29"/>
        <end position="100"/>
    </location>
</feature>
<evidence type="ECO:0000259" key="3">
    <source>
        <dbReference type="Pfam" id="PF01103"/>
    </source>
</evidence>
<dbReference type="KEGG" id="pacr:FXN63_22685"/>
<sequence>MQVVGVSAALFCAGNVWAAKPEIVIDPGGIDSSALQAVNQAVQTIAALAEDQDGGEAARLRRRAQDAAITALSTEGYFRPEVTLEAGTDIGGETWDISIVPGERAIIEDVLIEFNGAITGPKWTQRVKELREAWNIEVGQPFRNEAWEDAKRTMLDGAMRRDFPTAYWADSIADVDAERARVRLHLTLDSGPAVHLGEVKVIGLKRVPEGLVERYVRFAPGERFDRGQLTDWQQELQGTAFFNGVKIDIDTQQLAGARVGPEVPPGVDAGGGPLTDVTVPINVEVTESRPRRMNIIFGIDDEAGLRAETVYRQNVVLGYPIAVETGLRLDKLRKLGYFDVHFPPTAGKGYRDSVGVLVEDSDIEDVKTKRLALGGTRLYTRRAGNPNSRAEYETRLGARIAAEEVGILGIPSFRTNTATTTVEWLRRDVNDKYDPRDGTLLVVGAGLGTELDGGNQFGRLNFRAQRWWTIAKRDVLTIRGEIGQLWARDLLRVPQDFSYRTGGARTVRGYRYLGLGRDVNGAILGDKSLLVGSVEYTRFFDERFGAAVFADAGNVADSFTNMDLAASVGVGARVRTPAGPLNLDVAYAIRDSRLRLHFSLGIAF</sequence>
<feature type="domain" description="Bacterial surface antigen (D15)" evidence="3">
    <location>
        <begin position="412"/>
        <end position="604"/>
    </location>
</feature>
<dbReference type="Pfam" id="PF07244">
    <property type="entry name" value="POTRA"/>
    <property type="match status" value="1"/>
</dbReference>
<keyword evidence="2" id="KW-0472">Membrane</keyword>
<evidence type="ECO:0000313" key="6">
    <source>
        <dbReference type="EMBL" id="QEI09508.1"/>
    </source>
</evidence>
<comment type="subcellular location">
    <subcellularLocation>
        <location evidence="1">Membrane</location>
    </subcellularLocation>
</comment>
<dbReference type="Proteomes" id="UP000325161">
    <property type="component" value="Chromosome"/>
</dbReference>
<organism evidence="6 7">
    <name type="scientific">Pigmentiphaga aceris</name>
    <dbReference type="NCBI Taxonomy" id="1940612"/>
    <lineage>
        <taxon>Bacteria</taxon>
        <taxon>Pseudomonadati</taxon>
        <taxon>Pseudomonadota</taxon>
        <taxon>Betaproteobacteria</taxon>
        <taxon>Burkholderiales</taxon>
        <taxon>Alcaligenaceae</taxon>
        <taxon>Pigmentiphaga</taxon>
    </lineage>
</organism>
<dbReference type="Pfam" id="PF17243">
    <property type="entry name" value="POTRA_TamA_1"/>
    <property type="match status" value="1"/>
</dbReference>
<dbReference type="InterPro" id="IPR010827">
    <property type="entry name" value="BamA/TamA_POTRA"/>
</dbReference>
<keyword evidence="7" id="KW-1185">Reference proteome</keyword>
<feature type="domain" description="POTRA" evidence="4">
    <location>
        <begin position="195"/>
        <end position="287"/>
    </location>
</feature>
<dbReference type="Gene3D" id="2.40.160.50">
    <property type="entry name" value="membrane protein fhac: a member of the omp85/tpsb transporter family"/>
    <property type="match status" value="1"/>
</dbReference>
<dbReference type="AlphaFoldDB" id="A0A5C0B451"/>